<evidence type="ECO:0000256" key="1">
    <source>
        <dbReference type="SAM" id="SignalP"/>
    </source>
</evidence>
<keyword evidence="1" id="KW-0732">Signal</keyword>
<organism evidence="3 4">
    <name type="scientific">Brassica carinata</name>
    <name type="common">Ethiopian mustard</name>
    <name type="synonym">Abyssinian cabbage</name>
    <dbReference type="NCBI Taxonomy" id="52824"/>
    <lineage>
        <taxon>Eukaryota</taxon>
        <taxon>Viridiplantae</taxon>
        <taxon>Streptophyta</taxon>
        <taxon>Embryophyta</taxon>
        <taxon>Tracheophyta</taxon>
        <taxon>Spermatophyta</taxon>
        <taxon>Magnoliopsida</taxon>
        <taxon>eudicotyledons</taxon>
        <taxon>Gunneridae</taxon>
        <taxon>Pentapetalae</taxon>
        <taxon>rosids</taxon>
        <taxon>malvids</taxon>
        <taxon>Brassicales</taxon>
        <taxon>Brassicaceae</taxon>
        <taxon>Brassiceae</taxon>
        <taxon>Brassica</taxon>
    </lineage>
</organism>
<feature type="chain" id="PRO_5036468886" description="Replication protein A 70 kDa DNA-binding subunit B/D first OB fold domain-containing protein" evidence="1">
    <location>
        <begin position="22"/>
        <end position="158"/>
    </location>
</feature>
<evidence type="ECO:0000313" key="4">
    <source>
        <dbReference type="Proteomes" id="UP000886595"/>
    </source>
</evidence>
<comment type="caution">
    <text evidence="3">The sequence shown here is derived from an EMBL/GenBank/DDBJ whole genome shotgun (WGS) entry which is preliminary data.</text>
</comment>
<evidence type="ECO:0000313" key="3">
    <source>
        <dbReference type="EMBL" id="KAG2301370.1"/>
    </source>
</evidence>
<dbReference type="EMBL" id="JAAMPC010000007">
    <property type="protein sequence ID" value="KAG2301370.1"/>
    <property type="molecule type" value="Genomic_DNA"/>
</dbReference>
<protein>
    <recommendedName>
        <fullName evidence="2">Replication protein A 70 kDa DNA-binding subunit B/D first OB fold domain-containing protein</fullName>
    </recommendedName>
</protein>
<proteinExistence type="predicted"/>
<feature type="signal peptide" evidence="1">
    <location>
        <begin position="1"/>
        <end position="21"/>
    </location>
</feature>
<dbReference type="InterPro" id="IPR003871">
    <property type="entry name" value="RFA1B/D_OB_1st"/>
</dbReference>
<reference evidence="3 4" key="1">
    <citation type="submission" date="2020-02" db="EMBL/GenBank/DDBJ databases">
        <authorList>
            <person name="Ma Q."/>
            <person name="Huang Y."/>
            <person name="Song X."/>
            <person name="Pei D."/>
        </authorList>
    </citation>
    <scope>NUCLEOTIDE SEQUENCE [LARGE SCALE GENOMIC DNA]</scope>
    <source>
        <strain evidence="3">Sxm20200214</strain>
        <tissue evidence="3">Leaf</tissue>
    </source>
</reference>
<name>A0A8X7S7J0_BRACI</name>
<dbReference type="AlphaFoldDB" id="A0A8X7S7J0"/>
<dbReference type="SUPFAM" id="SSF50249">
    <property type="entry name" value="Nucleic acid-binding proteins"/>
    <property type="match status" value="1"/>
</dbReference>
<accession>A0A8X7S7J0</accession>
<gene>
    <name evidence="3" type="ORF">Bca52824_030021</name>
</gene>
<evidence type="ECO:0000259" key="2">
    <source>
        <dbReference type="Pfam" id="PF02721"/>
    </source>
</evidence>
<sequence length="158" mass="18038">MGGHILLSALCLFKPLLVVRVKVIFKGKTEVRSMFQKTELIVGDEKVSLTYFTCLKQGNTMQATFFGDLDSSTEIPMEEGHCYEIDNFSLNPTSERVRLTKNLYHIKLSNSSLILKIDPIPKSNFYCFPNFLDVYSDFVNPKKLPSYHESLLIYLNGV</sequence>
<dbReference type="Proteomes" id="UP000886595">
    <property type="component" value="Unassembled WGS sequence"/>
</dbReference>
<dbReference type="Gene3D" id="2.40.50.140">
    <property type="entry name" value="Nucleic acid-binding proteins"/>
    <property type="match status" value="1"/>
</dbReference>
<keyword evidence="4" id="KW-1185">Reference proteome</keyword>
<feature type="domain" description="Replication protein A 70 kDa DNA-binding subunit B/D first OB fold" evidence="2">
    <location>
        <begin position="43"/>
        <end position="110"/>
    </location>
</feature>
<dbReference type="InterPro" id="IPR012340">
    <property type="entry name" value="NA-bd_OB-fold"/>
</dbReference>
<dbReference type="Pfam" id="PF02721">
    <property type="entry name" value="DUF223"/>
    <property type="match status" value="1"/>
</dbReference>